<dbReference type="SMART" id="SM00267">
    <property type="entry name" value="GGDEF"/>
    <property type="match status" value="1"/>
</dbReference>
<dbReference type="Gene3D" id="2.130.10.10">
    <property type="entry name" value="YVTN repeat-like/Quinoprotein amine dehydrogenase"/>
    <property type="match status" value="4"/>
</dbReference>
<dbReference type="InterPro" id="IPR029787">
    <property type="entry name" value="Nucleotide_cyclase"/>
</dbReference>
<name>A0A7X2LSX8_9BURK</name>
<comment type="caution">
    <text evidence="6">The sequence shown here is derived from an EMBL/GenBank/DDBJ whole genome shotgun (WGS) entry which is preliminary data.</text>
</comment>
<keyword evidence="3" id="KW-0812">Transmembrane</keyword>
<dbReference type="FunFam" id="3.30.70.270:FF:000001">
    <property type="entry name" value="Diguanylate cyclase domain protein"/>
    <property type="match status" value="1"/>
</dbReference>
<feature type="domain" description="GGDEF" evidence="5">
    <location>
        <begin position="894"/>
        <end position="1028"/>
    </location>
</feature>
<dbReference type="GO" id="GO:0043709">
    <property type="term" value="P:cell adhesion involved in single-species biofilm formation"/>
    <property type="evidence" value="ECO:0007669"/>
    <property type="project" value="TreeGrafter"/>
</dbReference>
<dbReference type="InterPro" id="IPR011123">
    <property type="entry name" value="Y_Y_Y"/>
</dbReference>
<feature type="signal peptide" evidence="4">
    <location>
        <begin position="1"/>
        <end position="30"/>
    </location>
</feature>
<evidence type="ECO:0000313" key="6">
    <source>
        <dbReference type="EMBL" id="MRV72423.1"/>
    </source>
</evidence>
<comment type="catalytic activity">
    <reaction evidence="2">
        <text>2 GTP = 3',3'-c-di-GMP + 2 diphosphate</text>
        <dbReference type="Rhea" id="RHEA:24898"/>
        <dbReference type="ChEBI" id="CHEBI:33019"/>
        <dbReference type="ChEBI" id="CHEBI:37565"/>
        <dbReference type="ChEBI" id="CHEBI:58805"/>
        <dbReference type="EC" id="2.7.7.65"/>
    </reaction>
</comment>
<evidence type="ECO:0000256" key="2">
    <source>
        <dbReference type="ARBA" id="ARBA00034247"/>
    </source>
</evidence>
<dbReference type="InterPro" id="IPR013783">
    <property type="entry name" value="Ig-like_fold"/>
</dbReference>
<sequence length="1028" mass="113194">MRLTLLPRHLCAAPVLVLALACGLPVPAWSGQQALSFKAIDTLGSDSQSIISMLQDRQGFVWIGTIEGGLFRYDGRRAVRYQNDPGNPKSVPGGRIASLFSDEAGRIWAGTDEGLARYEPESNSFSRYLPESGPRNFRIVRRIVADGRGGMWLGTWGGLQHFDPKTGKFTVYQHDAADPDSLKHNDIGAVALDAAGGVWAGTWPGGLDYLPPGQKTFRHYRLDDDKQPNPRHNDVRALHVDSSGKLWIGTDDGIFVWKPDTPWEQRTRLEGQTGRVLHIDEDLTGDLWISTRTAGVWRWDRETQTFQVYQRRAEDAHSLPTNAINLTMHDRTGTLWVGTFTNGVIRANLGYHGFERHIPRDVAPQVFKSSNFVRSLGAAPDGKLWLGADDGLVLFDPAARKLLRHYAANPGAETRQSGALSHNVIYSLYQQPGGPLWAGTSKGLNRLDALDGPFKVTHFGNGGSDFINRIAPGKGGILWLGTGAGLVRYNPANGEYRTYAHEPQNPDSRSVDGVTTLLEDSQGRVWTGEFYRGGLDVLDPETGKFTHMRSDPARQDTISSERITCLHEDASGVLWVGTVKGLNRIVTRDGRIEVRRYPGKGALGNQLVEAIQSDRSGMLWVSTVAGLSKLEPVSETVTHYSTEDGLTEGFYLDASARATDGKLYYGSTSGITAVDPAIHSSVSRPPQLAVTDISLYNRSLNDGGTLPGVKLDGSVTAPRALTLPWNASVLTLEFASLHYAEPKRNTYRYMLEGFDQDWVQTDAGRPVATYTNLYPGTYRFRLMGTNNKGVESRDEIVLPVTVLPPMWQTWWFRTAMGLLALALLAALYRWRVRQLMAHTHRLEGMVAERTRELQESNQKLAALSSTDSLTGAANRRCFDDVLAREWRRAARRGEPLAVAMFDVDFFKQYNDRYGHPAGDDCLRRVAQVLARGMNRAGDLVARYGGEEFAFIAPGASLQDAQRVADHIRRELAALALPHEKSPFGYVSVSCGVASMVPGKDSAPAQLVEAADQALYQAKAGGRNRVQGA</sequence>
<dbReference type="PANTHER" id="PTHR45138:SF9">
    <property type="entry name" value="DIGUANYLATE CYCLASE DGCM-RELATED"/>
    <property type="match status" value="1"/>
</dbReference>
<dbReference type="RefSeq" id="WP_154373942.1">
    <property type="nucleotide sequence ID" value="NZ_WKJJ01000006.1"/>
</dbReference>
<evidence type="ECO:0000256" key="1">
    <source>
        <dbReference type="ARBA" id="ARBA00012528"/>
    </source>
</evidence>
<dbReference type="Gene3D" id="3.30.70.270">
    <property type="match status" value="1"/>
</dbReference>
<evidence type="ECO:0000256" key="4">
    <source>
        <dbReference type="SAM" id="SignalP"/>
    </source>
</evidence>
<keyword evidence="3" id="KW-1133">Transmembrane helix</keyword>
<feature type="chain" id="PRO_5030847103" description="diguanylate cyclase" evidence="4">
    <location>
        <begin position="31"/>
        <end position="1028"/>
    </location>
</feature>
<proteinExistence type="predicted"/>
<keyword evidence="3" id="KW-0472">Membrane</keyword>
<dbReference type="Pfam" id="PF07494">
    <property type="entry name" value="Reg_prop"/>
    <property type="match status" value="3"/>
</dbReference>
<dbReference type="InterPro" id="IPR043128">
    <property type="entry name" value="Rev_trsase/Diguanyl_cyclase"/>
</dbReference>
<dbReference type="InterPro" id="IPR015943">
    <property type="entry name" value="WD40/YVTN_repeat-like_dom_sf"/>
</dbReference>
<dbReference type="CDD" id="cd01949">
    <property type="entry name" value="GGDEF"/>
    <property type="match status" value="1"/>
</dbReference>
<dbReference type="EC" id="2.7.7.65" evidence="1"/>
<keyword evidence="4" id="KW-0732">Signal</keyword>
<dbReference type="SUPFAM" id="SSF55073">
    <property type="entry name" value="Nucleotide cyclase"/>
    <property type="match status" value="1"/>
</dbReference>
<dbReference type="GO" id="GO:1902201">
    <property type="term" value="P:negative regulation of bacterial-type flagellum-dependent cell motility"/>
    <property type="evidence" value="ECO:0007669"/>
    <property type="project" value="TreeGrafter"/>
</dbReference>
<dbReference type="AlphaFoldDB" id="A0A7X2LSX8"/>
<dbReference type="InterPro" id="IPR000160">
    <property type="entry name" value="GGDEF_dom"/>
</dbReference>
<feature type="transmembrane region" description="Helical" evidence="3">
    <location>
        <begin position="810"/>
        <end position="828"/>
    </location>
</feature>
<dbReference type="NCBIfam" id="TIGR00254">
    <property type="entry name" value="GGDEF"/>
    <property type="match status" value="1"/>
</dbReference>
<gene>
    <name evidence="6" type="ORF">GJ700_11950</name>
</gene>
<dbReference type="Pfam" id="PF07495">
    <property type="entry name" value="Y_Y_Y"/>
    <property type="match status" value="1"/>
</dbReference>
<dbReference type="InterPro" id="IPR011110">
    <property type="entry name" value="Reg_prop"/>
</dbReference>
<protein>
    <recommendedName>
        <fullName evidence="1">diguanylate cyclase</fullName>
        <ecNumber evidence="1">2.7.7.65</ecNumber>
    </recommendedName>
</protein>
<dbReference type="InterPro" id="IPR050469">
    <property type="entry name" value="Diguanylate_Cyclase"/>
</dbReference>
<evidence type="ECO:0000256" key="3">
    <source>
        <dbReference type="SAM" id="Phobius"/>
    </source>
</evidence>
<keyword evidence="7" id="KW-1185">Reference proteome</keyword>
<dbReference type="GO" id="GO:0052621">
    <property type="term" value="F:diguanylate cyclase activity"/>
    <property type="evidence" value="ECO:0007669"/>
    <property type="project" value="UniProtKB-EC"/>
</dbReference>
<dbReference type="EMBL" id="WKJJ01000006">
    <property type="protein sequence ID" value="MRV72423.1"/>
    <property type="molecule type" value="Genomic_DNA"/>
</dbReference>
<reference evidence="6 7" key="1">
    <citation type="submission" date="2019-11" db="EMBL/GenBank/DDBJ databases">
        <title>Novel species isolated from a subtropical stream in China.</title>
        <authorList>
            <person name="Lu H."/>
        </authorList>
    </citation>
    <scope>NUCLEOTIDE SEQUENCE [LARGE SCALE GENOMIC DNA]</scope>
    <source>
        <strain evidence="6 7">FT92W</strain>
    </source>
</reference>
<accession>A0A7X2LSX8</accession>
<evidence type="ECO:0000259" key="5">
    <source>
        <dbReference type="PROSITE" id="PS50887"/>
    </source>
</evidence>
<organism evidence="6 7">
    <name type="scientific">Pseudoduganella rivuli</name>
    <dbReference type="NCBI Taxonomy" id="2666085"/>
    <lineage>
        <taxon>Bacteria</taxon>
        <taxon>Pseudomonadati</taxon>
        <taxon>Pseudomonadota</taxon>
        <taxon>Betaproteobacteria</taxon>
        <taxon>Burkholderiales</taxon>
        <taxon>Oxalobacteraceae</taxon>
        <taxon>Telluria group</taxon>
        <taxon>Pseudoduganella</taxon>
    </lineage>
</organism>
<dbReference type="SUPFAM" id="SSF63829">
    <property type="entry name" value="Calcium-dependent phosphotriesterase"/>
    <property type="match status" value="3"/>
</dbReference>
<dbReference type="Gene3D" id="2.60.40.10">
    <property type="entry name" value="Immunoglobulins"/>
    <property type="match status" value="1"/>
</dbReference>
<dbReference type="PROSITE" id="PS51257">
    <property type="entry name" value="PROKAR_LIPOPROTEIN"/>
    <property type="match status" value="1"/>
</dbReference>
<dbReference type="Pfam" id="PF00990">
    <property type="entry name" value="GGDEF"/>
    <property type="match status" value="1"/>
</dbReference>
<dbReference type="GO" id="GO:0005886">
    <property type="term" value="C:plasma membrane"/>
    <property type="evidence" value="ECO:0007669"/>
    <property type="project" value="TreeGrafter"/>
</dbReference>
<dbReference type="PROSITE" id="PS50887">
    <property type="entry name" value="GGDEF"/>
    <property type="match status" value="1"/>
</dbReference>
<dbReference type="Proteomes" id="UP000446768">
    <property type="component" value="Unassembled WGS sequence"/>
</dbReference>
<dbReference type="PANTHER" id="PTHR45138">
    <property type="entry name" value="REGULATORY COMPONENTS OF SENSORY TRANSDUCTION SYSTEM"/>
    <property type="match status" value="1"/>
</dbReference>
<evidence type="ECO:0000313" key="7">
    <source>
        <dbReference type="Proteomes" id="UP000446768"/>
    </source>
</evidence>